<protein>
    <recommendedName>
        <fullName evidence="2">F-box domain-containing protein</fullName>
    </recommendedName>
</protein>
<proteinExistence type="predicted"/>
<accession>A0A0D9VX78</accession>
<evidence type="ECO:0000256" key="1">
    <source>
        <dbReference type="SAM" id="MobiDB-lite"/>
    </source>
</evidence>
<dbReference type="HOGENOM" id="CLU_030606_2_3_1"/>
<name>A0A0D9VX78_9ORYZ</name>
<dbReference type="PROSITE" id="PS50181">
    <property type="entry name" value="FBOX"/>
    <property type="match status" value="1"/>
</dbReference>
<organism evidence="3 4">
    <name type="scientific">Leersia perrieri</name>
    <dbReference type="NCBI Taxonomy" id="77586"/>
    <lineage>
        <taxon>Eukaryota</taxon>
        <taxon>Viridiplantae</taxon>
        <taxon>Streptophyta</taxon>
        <taxon>Embryophyta</taxon>
        <taxon>Tracheophyta</taxon>
        <taxon>Spermatophyta</taxon>
        <taxon>Magnoliopsida</taxon>
        <taxon>Liliopsida</taxon>
        <taxon>Poales</taxon>
        <taxon>Poaceae</taxon>
        <taxon>BOP clade</taxon>
        <taxon>Oryzoideae</taxon>
        <taxon>Oryzeae</taxon>
        <taxon>Oryzinae</taxon>
        <taxon>Leersia</taxon>
    </lineage>
</organism>
<dbReference type="SMART" id="SM00256">
    <property type="entry name" value="FBOX"/>
    <property type="match status" value="1"/>
</dbReference>
<feature type="compositionally biased region" description="Acidic residues" evidence="1">
    <location>
        <begin position="8"/>
        <end position="17"/>
    </location>
</feature>
<dbReference type="AlphaFoldDB" id="A0A0D9VX78"/>
<reference evidence="3" key="3">
    <citation type="submission" date="2015-04" db="UniProtKB">
        <authorList>
            <consortium name="EnsemblPlants"/>
        </authorList>
    </citation>
    <scope>IDENTIFICATION</scope>
</reference>
<sequence length="166" mass="18722">MATGSKGEEEEGMEPQEEGPTLLPLPDDTVAEVLRRLPSRDLAVSRCVCTAWRDIVDGHRILLPRAPHDELTYLQNKNYDPIIRDHCNGLLLLYNGVVNPATCQWAPLPQRPSPFVGKGNNNYFCYENYLAFDPAMSPHYQVFSVPRILHKSQPGDIFFTIVTVTL</sequence>
<keyword evidence="4" id="KW-1185">Reference proteome</keyword>
<feature type="region of interest" description="Disordered" evidence="1">
    <location>
        <begin position="1"/>
        <end position="25"/>
    </location>
</feature>
<reference evidence="4" key="2">
    <citation type="submission" date="2013-12" db="EMBL/GenBank/DDBJ databases">
        <authorList>
            <person name="Yu Y."/>
            <person name="Lee S."/>
            <person name="de Baynast K."/>
            <person name="Wissotski M."/>
            <person name="Liu L."/>
            <person name="Talag J."/>
            <person name="Goicoechea J."/>
            <person name="Angelova A."/>
            <person name="Jetty R."/>
            <person name="Kudrna D."/>
            <person name="Golser W."/>
            <person name="Rivera L."/>
            <person name="Zhang J."/>
            <person name="Wing R."/>
        </authorList>
    </citation>
    <scope>NUCLEOTIDE SEQUENCE</scope>
</reference>
<dbReference type="Gene3D" id="1.20.1280.50">
    <property type="match status" value="1"/>
</dbReference>
<dbReference type="EnsemblPlants" id="LPERR03G23820.1">
    <property type="protein sequence ID" value="LPERR03G23820.1"/>
    <property type="gene ID" value="LPERR03G23820"/>
</dbReference>
<dbReference type="InterPro" id="IPR001810">
    <property type="entry name" value="F-box_dom"/>
</dbReference>
<dbReference type="PANTHER" id="PTHR34591:SF52">
    <property type="entry name" value="F-BOX DOMAIN-CONTAINING PROTEIN"/>
    <property type="match status" value="1"/>
</dbReference>
<reference evidence="3 4" key="1">
    <citation type="submission" date="2012-08" db="EMBL/GenBank/DDBJ databases">
        <title>Oryza genome evolution.</title>
        <authorList>
            <person name="Wing R.A."/>
        </authorList>
    </citation>
    <scope>NUCLEOTIDE SEQUENCE</scope>
</reference>
<dbReference type="SUPFAM" id="SSF81383">
    <property type="entry name" value="F-box domain"/>
    <property type="match status" value="1"/>
</dbReference>
<dbReference type="Pfam" id="PF00646">
    <property type="entry name" value="F-box"/>
    <property type="match status" value="1"/>
</dbReference>
<evidence type="ECO:0000313" key="4">
    <source>
        <dbReference type="Proteomes" id="UP000032180"/>
    </source>
</evidence>
<feature type="domain" description="F-box" evidence="2">
    <location>
        <begin position="19"/>
        <end position="65"/>
    </location>
</feature>
<evidence type="ECO:0000313" key="3">
    <source>
        <dbReference type="EnsemblPlants" id="LPERR03G23820.1"/>
    </source>
</evidence>
<dbReference type="Proteomes" id="UP000032180">
    <property type="component" value="Chromosome 3"/>
</dbReference>
<dbReference type="eggNOG" id="ENOG502R3XA">
    <property type="taxonomic scope" value="Eukaryota"/>
</dbReference>
<dbReference type="PANTHER" id="PTHR34591">
    <property type="entry name" value="OS03G0653100 PROTEIN-RELATED"/>
    <property type="match status" value="1"/>
</dbReference>
<dbReference type="Gramene" id="LPERR03G23820.1">
    <property type="protein sequence ID" value="LPERR03G23820.1"/>
    <property type="gene ID" value="LPERR03G23820"/>
</dbReference>
<evidence type="ECO:0000259" key="2">
    <source>
        <dbReference type="PROSITE" id="PS50181"/>
    </source>
</evidence>
<dbReference type="InterPro" id="IPR036047">
    <property type="entry name" value="F-box-like_dom_sf"/>
</dbReference>